<dbReference type="InterPro" id="IPR012774">
    <property type="entry name" value="EctD"/>
</dbReference>
<evidence type="ECO:0000256" key="4">
    <source>
        <dbReference type="ARBA" id="ARBA00011738"/>
    </source>
</evidence>
<evidence type="ECO:0000256" key="1">
    <source>
        <dbReference type="ARBA" id="ARBA00001954"/>
    </source>
</evidence>
<evidence type="ECO:0000313" key="12">
    <source>
        <dbReference type="Proteomes" id="UP000318626"/>
    </source>
</evidence>
<comment type="catalytic activity">
    <reaction evidence="9">
        <text>L-ectoine + 2-oxoglutarate + O2 = 5-hydroxyectoine + succinate + CO2</text>
        <dbReference type="Rhea" id="RHEA:45740"/>
        <dbReference type="ChEBI" id="CHEBI:15379"/>
        <dbReference type="ChEBI" id="CHEBI:16526"/>
        <dbReference type="ChEBI" id="CHEBI:16810"/>
        <dbReference type="ChEBI" id="CHEBI:30031"/>
        <dbReference type="ChEBI" id="CHEBI:58515"/>
        <dbReference type="ChEBI" id="CHEBI:85413"/>
        <dbReference type="EC" id="1.14.11.55"/>
    </reaction>
</comment>
<dbReference type="GO" id="GO:0005506">
    <property type="term" value="F:iron ion binding"/>
    <property type="evidence" value="ECO:0007669"/>
    <property type="project" value="UniProtKB-ARBA"/>
</dbReference>
<dbReference type="Proteomes" id="UP000318626">
    <property type="component" value="Chromosome"/>
</dbReference>
<evidence type="ECO:0000256" key="7">
    <source>
        <dbReference type="ARBA" id="ARBA00023002"/>
    </source>
</evidence>
<comment type="cofactor">
    <cofactor evidence="1">
        <name>Fe(2+)</name>
        <dbReference type="ChEBI" id="CHEBI:29033"/>
    </cofactor>
</comment>
<evidence type="ECO:0000256" key="8">
    <source>
        <dbReference type="ARBA" id="ARBA00023004"/>
    </source>
</evidence>
<dbReference type="GO" id="GO:0016706">
    <property type="term" value="F:2-oxoglutarate-dependent dioxygenase activity"/>
    <property type="evidence" value="ECO:0007669"/>
    <property type="project" value="InterPro"/>
</dbReference>
<accession>A0A518CD30</accession>
<dbReference type="Pfam" id="PF05721">
    <property type="entry name" value="PhyH"/>
    <property type="match status" value="1"/>
</dbReference>
<evidence type="ECO:0000256" key="2">
    <source>
        <dbReference type="ARBA" id="ARBA00004063"/>
    </source>
</evidence>
<keyword evidence="6 11" id="KW-0223">Dioxygenase</keyword>
<dbReference type="EC" id="1.14.11.55" evidence="10"/>
<keyword evidence="7" id="KW-0560">Oxidoreductase</keyword>
<proteinExistence type="inferred from homology"/>
<reference evidence="12" key="1">
    <citation type="submission" date="2019-02" db="EMBL/GenBank/DDBJ databases">
        <title>Deep-cultivation of Planctomycetes and their phenomic and genomic characterization uncovers novel biology.</title>
        <authorList>
            <person name="Wiegand S."/>
            <person name="Jogler M."/>
            <person name="Boedeker C."/>
            <person name="Pinto D."/>
            <person name="Vollmers J."/>
            <person name="Rivas-Marin E."/>
            <person name="Kohn T."/>
            <person name="Peeters S.H."/>
            <person name="Heuer A."/>
            <person name="Rast P."/>
            <person name="Oberbeckmann S."/>
            <person name="Bunk B."/>
            <person name="Jeske O."/>
            <person name="Meyerdierks A."/>
            <person name="Storesund J.E."/>
            <person name="Kallscheuer N."/>
            <person name="Luecker S."/>
            <person name="Lage O.M."/>
            <person name="Pohl T."/>
            <person name="Merkel B.J."/>
            <person name="Hornburger P."/>
            <person name="Mueller R.-W."/>
            <person name="Bruemmer F."/>
            <person name="Labrenz M."/>
            <person name="Spormann A.M."/>
            <person name="Op den Camp H."/>
            <person name="Overmann J."/>
            <person name="Amann R."/>
            <person name="Jetten M.S.M."/>
            <person name="Mascher T."/>
            <person name="Medema M.H."/>
            <person name="Devos D.P."/>
            <person name="Kaster A.-K."/>
            <person name="Ovreas L."/>
            <person name="Rohde M."/>
            <person name="Galperin M.Y."/>
            <person name="Jogler C."/>
        </authorList>
    </citation>
    <scope>NUCLEOTIDE SEQUENCE [LARGE SCALE GENOMIC DNA]</scope>
    <source>
        <strain evidence="12">Pan97</strain>
    </source>
</reference>
<dbReference type="PANTHER" id="PTHR20883:SF48">
    <property type="entry name" value="ECTOINE DIOXYGENASE"/>
    <property type="match status" value="1"/>
</dbReference>
<protein>
    <recommendedName>
        <fullName evidence="10">Ectoine hydroxylase</fullName>
        <ecNumber evidence="10">1.14.11.55</ecNumber>
    </recommendedName>
</protein>
<comment type="subunit">
    <text evidence="4">Homodimer.</text>
</comment>
<dbReference type="KEGG" id="bvo:Pan97_41970"/>
<evidence type="ECO:0000256" key="9">
    <source>
        <dbReference type="ARBA" id="ARBA00049228"/>
    </source>
</evidence>
<evidence type="ECO:0000256" key="6">
    <source>
        <dbReference type="ARBA" id="ARBA00022964"/>
    </source>
</evidence>
<dbReference type="OrthoDB" id="9791262at2"/>
<gene>
    <name evidence="11" type="ORF">Pan97_41970</name>
</gene>
<dbReference type="PANTHER" id="PTHR20883">
    <property type="entry name" value="PHYTANOYL-COA DIOXYGENASE DOMAIN CONTAINING 1"/>
    <property type="match status" value="1"/>
</dbReference>
<dbReference type="Gene3D" id="2.60.120.620">
    <property type="entry name" value="q2cbj1_9rhob like domain"/>
    <property type="match status" value="1"/>
</dbReference>
<keyword evidence="5" id="KW-0479">Metal-binding</keyword>
<dbReference type="SUPFAM" id="SSF51197">
    <property type="entry name" value="Clavaminate synthase-like"/>
    <property type="match status" value="1"/>
</dbReference>
<dbReference type="RefSeq" id="WP_144975804.1">
    <property type="nucleotide sequence ID" value="NZ_CP036289.1"/>
</dbReference>
<evidence type="ECO:0000256" key="5">
    <source>
        <dbReference type="ARBA" id="ARBA00022723"/>
    </source>
</evidence>
<organism evidence="11 12">
    <name type="scientific">Bremerella volcania</name>
    <dbReference type="NCBI Taxonomy" id="2527984"/>
    <lineage>
        <taxon>Bacteria</taxon>
        <taxon>Pseudomonadati</taxon>
        <taxon>Planctomycetota</taxon>
        <taxon>Planctomycetia</taxon>
        <taxon>Pirellulales</taxon>
        <taxon>Pirellulaceae</taxon>
        <taxon>Bremerella</taxon>
    </lineage>
</organism>
<sequence>MPQTSSLDTDPYASRFGNSWELAPRLDPVVWDWDASGPLSRQQLSDFEDRGYSALPQLVSTNRARSLLAEARYLQSTLDPNLDHVISEPTSQEIRSIFRVHQDNEYFAKVCRDESIVAVARQILGSDVYLHQSRINFKPAFQGKEFFWHSDFETWHMEDGMPRMRAVSISISLTENDEFNGPLMLVSGSHKSYVRCVGETPDEHFRSSLKNQEYGVPSREALHLLVEQGEIVAPKGGPGSAVMFDCNTMHASVGNLSPYPRTNLFLVFNSVENPLEAPFGGTEPRPTFLSYRP</sequence>
<name>A0A518CD30_9BACT</name>
<evidence type="ECO:0000256" key="3">
    <source>
        <dbReference type="ARBA" id="ARBA00007851"/>
    </source>
</evidence>
<evidence type="ECO:0000313" key="11">
    <source>
        <dbReference type="EMBL" id="QDU77135.1"/>
    </source>
</evidence>
<evidence type="ECO:0000256" key="10">
    <source>
        <dbReference type="NCBIfam" id="TIGR02408"/>
    </source>
</evidence>
<keyword evidence="12" id="KW-1185">Reference proteome</keyword>
<dbReference type="AlphaFoldDB" id="A0A518CD30"/>
<dbReference type="InterPro" id="IPR008775">
    <property type="entry name" value="Phytyl_CoA_dOase-like"/>
</dbReference>
<keyword evidence="8" id="KW-0408">Iron</keyword>
<dbReference type="EMBL" id="CP036289">
    <property type="protein sequence ID" value="QDU77135.1"/>
    <property type="molecule type" value="Genomic_DNA"/>
</dbReference>
<comment type="similarity">
    <text evidence="3">Belongs to the PhyH family. EctD subfamily.</text>
</comment>
<dbReference type="NCBIfam" id="TIGR02408">
    <property type="entry name" value="ectoine_ThpD"/>
    <property type="match status" value="1"/>
</dbReference>
<comment type="function">
    <text evidence="2">Involved in the biosynthesis of 5-hydroxyectoine, called compatible solute, which helps organisms to survive extreme osmotic stress by acting as a highly soluble organic osmolyte. Catalyzes the 2-oxoglutarate-dependent selective hydroxylation of L-ectoine to yield (4S,5S)-5-hydroxyectoine.</text>
</comment>